<evidence type="ECO:0000256" key="1">
    <source>
        <dbReference type="ARBA" id="ARBA00004604"/>
    </source>
</evidence>
<evidence type="ECO:0000256" key="3">
    <source>
        <dbReference type="ARBA" id="ARBA00023242"/>
    </source>
</evidence>
<feature type="region of interest" description="Disordered" evidence="4">
    <location>
        <begin position="1"/>
        <end position="23"/>
    </location>
</feature>
<keyword evidence="6" id="KW-1185">Reference proteome</keyword>
<feature type="compositionally biased region" description="Acidic residues" evidence="4">
    <location>
        <begin position="86"/>
        <end position="104"/>
    </location>
</feature>
<name>A0A6A7BXZ7_9PEZI</name>
<feature type="compositionally biased region" description="Acidic residues" evidence="4">
    <location>
        <begin position="154"/>
        <end position="167"/>
    </location>
</feature>
<feature type="compositionally biased region" description="Basic and acidic residues" evidence="4">
    <location>
        <begin position="434"/>
        <end position="461"/>
    </location>
</feature>
<feature type="compositionally biased region" description="Basic and acidic residues" evidence="4">
    <location>
        <begin position="668"/>
        <end position="689"/>
    </location>
</feature>
<proteinExistence type="predicted"/>
<dbReference type="Pfam" id="PF04615">
    <property type="entry name" value="Utp14"/>
    <property type="match status" value="1"/>
</dbReference>
<feature type="compositionally biased region" description="Basic residues" evidence="4">
    <location>
        <begin position="709"/>
        <end position="735"/>
    </location>
</feature>
<organism evidence="5 6">
    <name type="scientific">Piedraia hortae CBS 480.64</name>
    <dbReference type="NCBI Taxonomy" id="1314780"/>
    <lineage>
        <taxon>Eukaryota</taxon>
        <taxon>Fungi</taxon>
        <taxon>Dikarya</taxon>
        <taxon>Ascomycota</taxon>
        <taxon>Pezizomycotina</taxon>
        <taxon>Dothideomycetes</taxon>
        <taxon>Dothideomycetidae</taxon>
        <taxon>Capnodiales</taxon>
        <taxon>Piedraiaceae</taxon>
        <taxon>Piedraia</taxon>
    </lineage>
</organism>
<feature type="compositionally biased region" description="Acidic residues" evidence="4">
    <location>
        <begin position="462"/>
        <end position="475"/>
    </location>
</feature>
<evidence type="ECO:0000256" key="2">
    <source>
        <dbReference type="ARBA" id="ARBA00022553"/>
    </source>
</evidence>
<feature type="compositionally biased region" description="Basic and acidic residues" evidence="4">
    <location>
        <begin position="611"/>
        <end position="629"/>
    </location>
</feature>
<accession>A0A6A7BXZ7</accession>
<feature type="compositionally biased region" description="Basic and acidic residues" evidence="4">
    <location>
        <begin position="168"/>
        <end position="180"/>
    </location>
</feature>
<sequence>MRISRSKLPATGKGKKGRKTPTAGLVEAAAAFTAPAARGKKRTVATAEGDLARKRTRVEEEEDDEDDLEGGSDSEGNEWVLAGLAEGDDDSDIDSDEAFGESDEEKFGAYTFRGSSTFKKAKEGGDREEEEEEDKEDVEDDFGDEAVDLATMLDDVDEDESDEDADDAERHARLRDRVDALDPIPEEPAVQPQGNTTLSLENLLTAAGKKQYIAPMRTKKKSDAPKKLAVPLPPRQQARLDRAVASAKAKEEIGRWQPTVIQNRRSDFLQFPLQDPDASGPIAKDKFDTQVSHKSDVEERMGKIMQELGMPADEPDAEGREDAFVKAEEAALSKMSIEEAMRRRAELRRARNLLFEHERKAARIAKIKSKAFRKRQRKQKEREVEKLQAIADSDDEDPADRDELDRKRAELRMSTKHKNSKWAKSLRATNRAVWDSDARGGGLDEAKQIEELKRRIAGHDADESDVSEDEDESGDDATRKQLDKLQAKSPEVEGLAAMKFMRAAAQREKARNDEEIKQLRKEMNLDGGESESEDEPELTRATFGPQMKPAQSISKKLELEEGMLSDEEQPAIIFDEPQAPAPAETKRKERPVKGSEAKEQSAKKSQPNEKTATKFESNKGSAEKSDKAAKKPKPKKAAPAIGEDLSDSESDSDHRQKAMIAAAFAGDDTEKAFKAEKKTIEESEDETKKPKSTFLPGWGSWGGEGLSKAVKRSNQRKQQQHHPLIKTQKVSKRRDKNLPNVILSERKDKKAKSYLASVLPHEFETRGQYEKSLRIPLSQEWTTKQTFQKATRPRVVVKRGEVISAIERPLV</sequence>
<dbReference type="PANTHER" id="PTHR14150">
    <property type="entry name" value="U3 SMALL NUCLEOLAR RNA-ASSOCIATED PROTEIN 14"/>
    <property type="match status" value="1"/>
</dbReference>
<evidence type="ECO:0000313" key="5">
    <source>
        <dbReference type="EMBL" id="KAF2860084.1"/>
    </source>
</evidence>
<feature type="region of interest" description="Disordered" evidence="4">
    <location>
        <begin position="213"/>
        <end position="246"/>
    </location>
</feature>
<keyword evidence="3" id="KW-0539">Nucleus</keyword>
<protein>
    <submittedName>
        <fullName evidence="5">Small-subunit processome</fullName>
    </submittedName>
</protein>
<feature type="compositionally biased region" description="Basic and acidic residues" evidence="4">
    <location>
        <begin position="505"/>
        <end position="524"/>
    </location>
</feature>
<comment type="subcellular location">
    <subcellularLocation>
        <location evidence="1">Nucleus</location>
        <location evidence="1">Nucleolus</location>
    </subcellularLocation>
</comment>
<feature type="compositionally biased region" description="Basic and acidic residues" evidence="4">
    <location>
        <begin position="476"/>
        <end position="486"/>
    </location>
</feature>
<feature type="compositionally biased region" description="Basic and acidic residues" evidence="4">
    <location>
        <begin position="401"/>
        <end position="413"/>
    </location>
</feature>
<dbReference type="PANTHER" id="PTHR14150:SF12">
    <property type="entry name" value="U3 SMALL NUCLEOLAR RNA-ASSOCIATED PROTEIN 14 HOMOLOG A"/>
    <property type="match status" value="1"/>
</dbReference>
<dbReference type="InterPro" id="IPR006709">
    <property type="entry name" value="SSU_processome_Utp14"/>
</dbReference>
<dbReference type="GO" id="GO:0006364">
    <property type="term" value="P:rRNA processing"/>
    <property type="evidence" value="ECO:0007669"/>
    <property type="project" value="InterPro"/>
</dbReference>
<evidence type="ECO:0000256" key="4">
    <source>
        <dbReference type="SAM" id="MobiDB-lite"/>
    </source>
</evidence>
<gene>
    <name evidence="5" type="ORF">K470DRAFT_258248</name>
</gene>
<feature type="compositionally biased region" description="Basic residues" evidence="4">
    <location>
        <begin position="370"/>
        <end position="379"/>
    </location>
</feature>
<feature type="compositionally biased region" description="Acidic residues" evidence="4">
    <location>
        <begin position="59"/>
        <end position="76"/>
    </location>
</feature>
<dbReference type="GO" id="GO:0032040">
    <property type="term" value="C:small-subunit processome"/>
    <property type="evidence" value="ECO:0007669"/>
    <property type="project" value="InterPro"/>
</dbReference>
<dbReference type="Proteomes" id="UP000799421">
    <property type="component" value="Unassembled WGS sequence"/>
</dbReference>
<feature type="compositionally biased region" description="Acidic residues" evidence="4">
    <location>
        <begin position="126"/>
        <end position="147"/>
    </location>
</feature>
<evidence type="ECO:0000313" key="6">
    <source>
        <dbReference type="Proteomes" id="UP000799421"/>
    </source>
</evidence>
<keyword evidence="2" id="KW-0597">Phosphoprotein</keyword>
<feature type="region of interest" description="Disordered" evidence="4">
    <location>
        <begin position="35"/>
        <end position="197"/>
    </location>
</feature>
<dbReference type="AlphaFoldDB" id="A0A6A7BXZ7"/>
<dbReference type="OrthoDB" id="277439at2759"/>
<reference evidence="5" key="1">
    <citation type="journal article" date="2020" name="Stud. Mycol.">
        <title>101 Dothideomycetes genomes: a test case for predicting lifestyles and emergence of pathogens.</title>
        <authorList>
            <person name="Haridas S."/>
            <person name="Albert R."/>
            <person name="Binder M."/>
            <person name="Bloem J."/>
            <person name="Labutti K."/>
            <person name="Salamov A."/>
            <person name="Andreopoulos B."/>
            <person name="Baker S."/>
            <person name="Barry K."/>
            <person name="Bills G."/>
            <person name="Bluhm B."/>
            <person name="Cannon C."/>
            <person name="Castanera R."/>
            <person name="Culley D."/>
            <person name="Daum C."/>
            <person name="Ezra D."/>
            <person name="Gonzalez J."/>
            <person name="Henrissat B."/>
            <person name="Kuo A."/>
            <person name="Liang C."/>
            <person name="Lipzen A."/>
            <person name="Lutzoni F."/>
            <person name="Magnuson J."/>
            <person name="Mondo S."/>
            <person name="Nolan M."/>
            <person name="Ohm R."/>
            <person name="Pangilinan J."/>
            <person name="Park H.-J."/>
            <person name="Ramirez L."/>
            <person name="Alfaro M."/>
            <person name="Sun H."/>
            <person name="Tritt A."/>
            <person name="Yoshinaga Y."/>
            <person name="Zwiers L.-H."/>
            <person name="Turgeon B."/>
            <person name="Goodwin S."/>
            <person name="Spatafora J."/>
            <person name="Crous P."/>
            <person name="Grigoriev I."/>
        </authorList>
    </citation>
    <scope>NUCLEOTIDE SEQUENCE</scope>
    <source>
        <strain evidence="5">CBS 480.64</strain>
    </source>
</reference>
<feature type="compositionally biased region" description="Basic and acidic residues" evidence="4">
    <location>
        <begin position="584"/>
        <end position="602"/>
    </location>
</feature>
<feature type="region of interest" description="Disordered" evidence="4">
    <location>
        <begin position="370"/>
        <end position="743"/>
    </location>
</feature>
<feature type="compositionally biased region" description="Acidic residues" evidence="4">
    <location>
        <begin position="560"/>
        <end position="569"/>
    </location>
</feature>
<dbReference type="EMBL" id="MU005985">
    <property type="protein sequence ID" value="KAF2860084.1"/>
    <property type="molecule type" value="Genomic_DNA"/>
</dbReference>